<proteinExistence type="predicted"/>
<dbReference type="EMBL" id="NAEP01000053">
    <property type="protein sequence ID" value="PDQ34419.1"/>
    <property type="molecule type" value="Genomic_DNA"/>
</dbReference>
<gene>
    <name evidence="1" type="ORF">B5766_11450</name>
</gene>
<evidence type="ECO:0000313" key="1">
    <source>
        <dbReference type="EMBL" id="PDQ34419.1"/>
    </source>
</evidence>
<reference evidence="2" key="1">
    <citation type="submission" date="2017-03" db="EMBL/GenBank/DDBJ databases">
        <authorList>
            <person name="Lund M.B."/>
        </authorList>
    </citation>
    <scope>NUCLEOTIDE SEQUENCE [LARGE SCALE GENOMIC DNA]</scope>
</reference>
<protein>
    <submittedName>
        <fullName evidence="1">Uncharacterized protein</fullName>
    </submittedName>
</protein>
<organism evidence="1 2">
    <name type="scientific">Candidatus Lumbricidiphila eiseniae</name>
    <dbReference type="NCBI Taxonomy" id="1969409"/>
    <lineage>
        <taxon>Bacteria</taxon>
        <taxon>Bacillati</taxon>
        <taxon>Actinomycetota</taxon>
        <taxon>Actinomycetes</taxon>
        <taxon>Micrococcales</taxon>
        <taxon>Microbacteriaceae</taxon>
        <taxon>Candidatus Lumbricidiphila</taxon>
    </lineage>
</organism>
<accession>A0A2A6FNU6</accession>
<name>A0A2A6FNU6_9MICO</name>
<sequence length="178" mass="18724">MGTTGCSAQQNVPPVEPSSEIFTELISAPNIVPSVTIDGTVIALSQLNWITDDKPVHLNFTDLTLVPITPLPASGTSLTIVISSDIPPEVLDIGLYSKLDAGGLPDSSDGGTNINCLDSDQCVLTYSPGSLQVRVSVGAHHRIGVVRCGYLKAMATVDKPLAPELVTAAWVFRLTDVE</sequence>
<dbReference type="AlphaFoldDB" id="A0A2A6FNU6"/>
<comment type="caution">
    <text evidence="1">The sequence shown here is derived from an EMBL/GenBank/DDBJ whole genome shotgun (WGS) entry which is preliminary data.</text>
</comment>
<dbReference type="Proteomes" id="UP000219994">
    <property type="component" value="Unassembled WGS sequence"/>
</dbReference>
<evidence type="ECO:0000313" key="2">
    <source>
        <dbReference type="Proteomes" id="UP000219994"/>
    </source>
</evidence>